<dbReference type="AlphaFoldDB" id="A0A8K0WY33"/>
<dbReference type="EMBL" id="JAGPXD010000007">
    <property type="protein sequence ID" value="KAH7347730.1"/>
    <property type="molecule type" value="Genomic_DNA"/>
</dbReference>
<keyword evidence="3" id="KW-1185">Reference proteome</keyword>
<feature type="compositionally biased region" description="Basic residues" evidence="1">
    <location>
        <begin position="170"/>
        <end position="180"/>
    </location>
</feature>
<proteinExistence type="predicted"/>
<accession>A0A8K0WY33</accession>
<sequence length="219" mass="23366">MATHRVRRRTSPIDVCLHGSGVSSLARMVSQSFLLRAVRGSRSGLGNKRPQSVIIRQDEHHFFFCPSFSLLPGPASAGMSVDGALYAVGDTMQARANTPHHLLVRMVVSAGASTVLPGATPPKRRLSSPHFRLRPTPLDGSTPSLNASPLLSAWLGMAPGAASPAPRHDTLKHHPFRSSRHPTAGVPDLIIHLHSDVCHTSSIKTSTTTPGSWHTAVPS</sequence>
<name>A0A8K0WY33_9PEZI</name>
<evidence type="ECO:0000256" key="1">
    <source>
        <dbReference type="SAM" id="MobiDB-lite"/>
    </source>
</evidence>
<protein>
    <submittedName>
        <fullName evidence="2">Uncharacterized protein</fullName>
    </submittedName>
</protein>
<comment type="caution">
    <text evidence="2">The sequence shown here is derived from an EMBL/GenBank/DDBJ whole genome shotgun (WGS) entry which is preliminary data.</text>
</comment>
<reference evidence="2" key="1">
    <citation type="journal article" date="2021" name="Nat. Commun.">
        <title>Genetic determinants of endophytism in the Arabidopsis root mycobiome.</title>
        <authorList>
            <person name="Mesny F."/>
            <person name="Miyauchi S."/>
            <person name="Thiergart T."/>
            <person name="Pickel B."/>
            <person name="Atanasova L."/>
            <person name="Karlsson M."/>
            <person name="Huettel B."/>
            <person name="Barry K.W."/>
            <person name="Haridas S."/>
            <person name="Chen C."/>
            <person name="Bauer D."/>
            <person name="Andreopoulos W."/>
            <person name="Pangilinan J."/>
            <person name="LaButti K."/>
            <person name="Riley R."/>
            <person name="Lipzen A."/>
            <person name="Clum A."/>
            <person name="Drula E."/>
            <person name="Henrissat B."/>
            <person name="Kohler A."/>
            <person name="Grigoriev I.V."/>
            <person name="Martin F.M."/>
            <person name="Hacquard S."/>
        </authorList>
    </citation>
    <scope>NUCLEOTIDE SEQUENCE</scope>
    <source>
        <strain evidence="2">MPI-CAGE-AT-0016</strain>
    </source>
</reference>
<organism evidence="2 3">
    <name type="scientific">Plectosphaerella cucumerina</name>
    <dbReference type="NCBI Taxonomy" id="40658"/>
    <lineage>
        <taxon>Eukaryota</taxon>
        <taxon>Fungi</taxon>
        <taxon>Dikarya</taxon>
        <taxon>Ascomycota</taxon>
        <taxon>Pezizomycotina</taxon>
        <taxon>Sordariomycetes</taxon>
        <taxon>Hypocreomycetidae</taxon>
        <taxon>Glomerellales</taxon>
        <taxon>Plectosphaerellaceae</taxon>
        <taxon>Plectosphaerella</taxon>
    </lineage>
</organism>
<evidence type="ECO:0000313" key="2">
    <source>
        <dbReference type="EMBL" id="KAH7347730.1"/>
    </source>
</evidence>
<gene>
    <name evidence="2" type="ORF">B0T11DRAFT_143979</name>
</gene>
<dbReference type="Proteomes" id="UP000813385">
    <property type="component" value="Unassembled WGS sequence"/>
</dbReference>
<evidence type="ECO:0000313" key="3">
    <source>
        <dbReference type="Proteomes" id="UP000813385"/>
    </source>
</evidence>
<feature type="region of interest" description="Disordered" evidence="1">
    <location>
        <begin position="161"/>
        <end position="183"/>
    </location>
</feature>